<name>A0A316ER13_9BURK</name>
<dbReference type="Gene3D" id="2.70.70.10">
    <property type="entry name" value="Glucose Permease (Domain IIA)"/>
    <property type="match status" value="1"/>
</dbReference>
<dbReference type="InterPro" id="IPR016047">
    <property type="entry name" value="M23ase_b-sheet_dom"/>
</dbReference>
<dbReference type="GO" id="GO:0004222">
    <property type="term" value="F:metalloendopeptidase activity"/>
    <property type="evidence" value="ECO:0007669"/>
    <property type="project" value="TreeGrafter"/>
</dbReference>
<dbReference type="PANTHER" id="PTHR21666">
    <property type="entry name" value="PEPTIDASE-RELATED"/>
    <property type="match status" value="1"/>
</dbReference>
<reference evidence="3 4" key="1">
    <citation type="submission" date="2018-05" db="EMBL/GenBank/DDBJ databases">
        <title>Genomic Encyclopedia of Type Strains, Phase IV (KMG-V): Genome sequencing to study the core and pangenomes of soil and plant-associated prokaryotes.</title>
        <authorList>
            <person name="Whitman W."/>
        </authorList>
    </citation>
    <scope>NUCLEOTIDE SEQUENCE [LARGE SCALE GENOMIC DNA]</scope>
    <source>
        <strain evidence="3 4">SLV-132</strain>
    </source>
</reference>
<dbReference type="RefSeq" id="WP_109584538.1">
    <property type="nucleotide sequence ID" value="NZ_JBEFLL010000012.1"/>
</dbReference>
<gene>
    <name evidence="3" type="ORF">C7419_10496</name>
</gene>
<comment type="caution">
    <text evidence="3">The sequence shown here is derived from an EMBL/GenBank/DDBJ whole genome shotgun (WGS) entry which is preliminary data.</text>
</comment>
<feature type="transmembrane region" description="Helical" evidence="1">
    <location>
        <begin position="22"/>
        <end position="42"/>
    </location>
</feature>
<keyword evidence="1" id="KW-0812">Transmembrane</keyword>
<keyword evidence="4" id="KW-1185">Reference proteome</keyword>
<evidence type="ECO:0000313" key="3">
    <source>
        <dbReference type="EMBL" id="PWK33423.1"/>
    </source>
</evidence>
<keyword evidence="1" id="KW-1133">Transmembrane helix</keyword>
<feature type="domain" description="M23ase beta-sheet core" evidence="2">
    <location>
        <begin position="89"/>
        <end position="186"/>
    </location>
</feature>
<dbReference type="InterPro" id="IPR011055">
    <property type="entry name" value="Dup_hybrid_motif"/>
</dbReference>
<sequence length="203" mass="21573">MTEPPSPRNDTRPTAVPPSRGLSRWIVPATIVAIVWVAWPWVKPAIDRVIYAGQLASLPAPTALPVPVQGVSRQALRDTWGGARSGGRRHEGIDIFATRGRPVLSATEGIVTRTGTNTLGGNVVWVMGPGRQMHYYAHLERHGDVGPGDRVAVGTVLGYVGDTGNARGTPPHLHYGIYAAGGAINPYPMLRNASDARPAASPR</sequence>
<accession>A0A316ER13</accession>
<dbReference type="InterPro" id="IPR050570">
    <property type="entry name" value="Cell_wall_metabolism_enzyme"/>
</dbReference>
<dbReference type="EMBL" id="QGGT01000004">
    <property type="protein sequence ID" value="PWK33423.1"/>
    <property type="molecule type" value="Genomic_DNA"/>
</dbReference>
<evidence type="ECO:0000313" key="4">
    <source>
        <dbReference type="Proteomes" id="UP000245754"/>
    </source>
</evidence>
<dbReference type="PANTHER" id="PTHR21666:SF268">
    <property type="entry name" value="PEPTIDASE M23 DOMAIN-CONTAINING PROTEIN"/>
    <property type="match status" value="1"/>
</dbReference>
<dbReference type="Proteomes" id="UP000245754">
    <property type="component" value="Unassembled WGS sequence"/>
</dbReference>
<evidence type="ECO:0000259" key="2">
    <source>
        <dbReference type="Pfam" id="PF01551"/>
    </source>
</evidence>
<proteinExistence type="predicted"/>
<dbReference type="CDD" id="cd12797">
    <property type="entry name" value="M23_peptidase"/>
    <property type="match status" value="1"/>
</dbReference>
<protein>
    <submittedName>
        <fullName evidence="3">Peptidase M23-like protein</fullName>
    </submittedName>
</protein>
<organism evidence="3 4">
    <name type="scientific">Cupriavidus plantarum</name>
    <dbReference type="NCBI Taxonomy" id="942865"/>
    <lineage>
        <taxon>Bacteria</taxon>
        <taxon>Pseudomonadati</taxon>
        <taxon>Pseudomonadota</taxon>
        <taxon>Betaproteobacteria</taxon>
        <taxon>Burkholderiales</taxon>
        <taxon>Burkholderiaceae</taxon>
        <taxon>Cupriavidus</taxon>
    </lineage>
</organism>
<dbReference type="AlphaFoldDB" id="A0A316ER13"/>
<keyword evidence="1" id="KW-0472">Membrane</keyword>
<dbReference type="Pfam" id="PF01551">
    <property type="entry name" value="Peptidase_M23"/>
    <property type="match status" value="1"/>
</dbReference>
<evidence type="ECO:0000256" key="1">
    <source>
        <dbReference type="SAM" id="Phobius"/>
    </source>
</evidence>
<dbReference type="SUPFAM" id="SSF51261">
    <property type="entry name" value="Duplicated hybrid motif"/>
    <property type="match status" value="1"/>
</dbReference>